<evidence type="ECO:0000313" key="2">
    <source>
        <dbReference type="EMBL" id="KAG1573085.1"/>
    </source>
</evidence>
<dbReference type="Proteomes" id="UP000740926">
    <property type="component" value="Unassembled WGS sequence"/>
</dbReference>
<keyword evidence="3" id="KW-1185">Reference proteome</keyword>
<protein>
    <submittedName>
        <fullName evidence="2">Uncharacterized protein</fullName>
    </submittedName>
</protein>
<dbReference type="AlphaFoldDB" id="A0A9P7CS85"/>
<feature type="region of interest" description="Disordered" evidence="1">
    <location>
        <begin position="266"/>
        <end position="298"/>
    </location>
</feature>
<feature type="region of interest" description="Disordered" evidence="1">
    <location>
        <begin position="77"/>
        <end position="101"/>
    </location>
</feature>
<evidence type="ECO:0000313" key="3">
    <source>
        <dbReference type="Proteomes" id="UP000740926"/>
    </source>
</evidence>
<reference evidence="2 3" key="1">
    <citation type="journal article" date="2020" name="Microb. Genom.">
        <title>Genetic diversity of clinical and environmental Mucorales isolates obtained from an investigation of mucormycosis cases among solid organ transplant recipients.</title>
        <authorList>
            <person name="Nguyen M.H."/>
            <person name="Kaul D."/>
            <person name="Muto C."/>
            <person name="Cheng S.J."/>
            <person name="Richter R.A."/>
            <person name="Bruno V.M."/>
            <person name="Liu G."/>
            <person name="Beyhan S."/>
            <person name="Sundermann A.J."/>
            <person name="Mounaud S."/>
            <person name="Pasculle A.W."/>
            <person name="Nierman W.C."/>
            <person name="Driscoll E."/>
            <person name="Cumbie R."/>
            <person name="Clancy C.J."/>
            <person name="Dupont C.L."/>
        </authorList>
    </citation>
    <scope>NUCLEOTIDE SEQUENCE [LARGE SCALE GENOMIC DNA]</scope>
    <source>
        <strain evidence="2 3">GL24</strain>
    </source>
</reference>
<organism evidence="2 3">
    <name type="scientific">Rhizopus delemar</name>
    <dbReference type="NCBI Taxonomy" id="936053"/>
    <lineage>
        <taxon>Eukaryota</taxon>
        <taxon>Fungi</taxon>
        <taxon>Fungi incertae sedis</taxon>
        <taxon>Mucoromycota</taxon>
        <taxon>Mucoromycotina</taxon>
        <taxon>Mucoromycetes</taxon>
        <taxon>Mucorales</taxon>
        <taxon>Mucorineae</taxon>
        <taxon>Rhizopodaceae</taxon>
        <taxon>Rhizopus</taxon>
    </lineage>
</organism>
<name>A0A9P7CS85_9FUNG</name>
<accession>A0A9P7CS85</accession>
<sequence>MSNDGTNNIPLSFLQYNIPTVASNELDFHLPSRTPLHGLTVAEWAGTKAKHNTTITTTSTITPAAATTTTITTAIEDSKSTQTVTPPPYNNNANVKPNTILKDTNDDNNWKDVYRNIKCMDQLYDASFYSWLKSEENVLVTAMYLHRIANEYPLVRIINALKWLISDWRLESDLRRAHLLRHLTNSWATQYTTTLITMVLSSAPYASTTPVQRERFLRAFTKDWNFSKLSEFFMYLTSPANIDYKVKCVMLQEAARKETLSAKLIKKKQEQERHHRRTSSNDVNDIKRLRLSTPDLDH</sequence>
<gene>
    <name evidence="2" type="ORF">G6F50_003164</name>
</gene>
<evidence type="ECO:0000256" key="1">
    <source>
        <dbReference type="SAM" id="MobiDB-lite"/>
    </source>
</evidence>
<comment type="caution">
    <text evidence="2">The sequence shown here is derived from an EMBL/GenBank/DDBJ whole genome shotgun (WGS) entry which is preliminary data.</text>
</comment>
<proteinExistence type="predicted"/>
<dbReference type="EMBL" id="JAANIU010000330">
    <property type="protein sequence ID" value="KAG1573085.1"/>
    <property type="molecule type" value="Genomic_DNA"/>
</dbReference>
<feature type="compositionally biased region" description="Polar residues" evidence="1">
    <location>
        <begin position="80"/>
        <end position="97"/>
    </location>
</feature>